<dbReference type="InterPro" id="IPR050109">
    <property type="entry name" value="HTH-type_TetR-like_transc_reg"/>
</dbReference>
<dbReference type="InterPro" id="IPR001647">
    <property type="entry name" value="HTH_TetR"/>
</dbReference>
<organism evidence="7 8">
    <name type="scientific">Nonomuraea guangzhouensis</name>
    <dbReference type="NCBI Taxonomy" id="1291555"/>
    <lineage>
        <taxon>Bacteria</taxon>
        <taxon>Bacillati</taxon>
        <taxon>Actinomycetota</taxon>
        <taxon>Actinomycetes</taxon>
        <taxon>Streptosporangiales</taxon>
        <taxon>Streptosporangiaceae</taxon>
        <taxon>Nonomuraea</taxon>
    </lineage>
</organism>
<feature type="DNA-binding region" description="H-T-H motif" evidence="4">
    <location>
        <begin position="53"/>
        <end position="72"/>
    </location>
</feature>
<feature type="region of interest" description="Disordered" evidence="5">
    <location>
        <begin position="1"/>
        <end position="32"/>
    </location>
</feature>
<keyword evidence="1" id="KW-0805">Transcription regulation</keyword>
<evidence type="ECO:0000313" key="8">
    <source>
        <dbReference type="Proteomes" id="UP001597097"/>
    </source>
</evidence>
<dbReference type="RefSeq" id="WP_219530585.1">
    <property type="nucleotide sequence ID" value="NZ_JAHKRM010000009.1"/>
</dbReference>
<dbReference type="Pfam" id="PF00440">
    <property type="entry name" value="TetR_N"/>
    <property type="match status" value="1"/>
</dbReference>
<evidence type="ECO:0000256" key="1">
    <source>
        <dbReference type="ARBA" id="ARBA00023015"/>
    </source>
</evidence>
<gene>
    <name evidence="7" type="ORF">ACFSJ0_16650</name>
</gene>
<evidence type="ECO:0000256" key="4">
    <source>
        <dbReference type="PROSITE-ProRule" id="PRU00335"/>
    </source>
</evidence>
<evidence type="ECO:0000256" key="2">
    <source>
        <dbReference type="ARBA" id="ARBA00023125"/>
    </source>
</evidence>
<dbReference type="PROSITE" id="PS50977">
    <property type="entry name" value="HTH_TETR_2"/>
    <property type="match status" value="1"/>
</dbReference>
<feature type="domain" description="HTH tetR-type" evidence="6">
    <location>
        <begin position="30"/>
        <end position="90"/>
    </location>
</feature>
<dbReference type="Pfam" id="PF02909">
    <property type="entry name" value="TetR_C_1"/>
    <property type="match status" value="1"/>
</dbReference>
<protein>
    <submittedName>
        <fullName evidence="7">TetR/AcrR family transcriptional regulator</fullName>
    </submittedName>
</protein>
<name>A0ABW4GBG6_9ACTN</name>
<keyword evidence="3" id="KW-0804">Transcription</keyword>
<proteinExistence type="predicted"/>
<dbReference type="PANTHER" id="PTHR30055">
    <property type="entry name" value="HTH-TYPE TRANSCRIPTIONAL REGULATOR RUTR"/>
    <property type="match status" value="1"/>
</dbReference>
<sequence length="252" mass="27335">MSNDQPEDTPGAHTVIWARPERAAKGPAPSRSRSQIAAAAVALADAEGLEAVSMRRVAAELGIGAASLYRYVERKDELYDLMVDHAEGEDGAPPPLTGDWRADLTAIAHRTRGMIHRHPWMATLAPGRLPYGPNSLKWAEHNLAAVDGIGLRIDEMLMAGEILQAFVRGFVIGELAEQQALQRVGLSMDEWLDALTPYMTTLMGTGEYPLLIRASAEADSPHAENRGDLVFTAGLNQILNGLLPERQEPDQG</sequence>
<comment type="caution">
    <text evidence="7">The sequence shown here is derived from an EMBL/GenBank/DDBJ whole genome shotgun (WGS) entry which is preliminary data.</text>
</comment>
<accession>A0ABW4GBG6</accession>
<reference evidence="8" key="1">
    <citation type="journal article" date="2019" name="Int. J. Syst. Evol. Microbiol.">
        <title>The Global Catalogue of Microorganisms (GCM) 10K type strain sequencing project: providing services to taxonomists for standard genome sequencing and annotation.</title>
        <authorList>
            <consortium name="The Broad Institute Genomics Platform"/>
            <consortium name="The Broad Institute Genome Sequencing Center for Infectious Disease"/>
            <person name="Wu L."/>
            <person name="Ma J."/>
        </authorList>
    </citation>
    <scope>NUCLEOTIDE SEQUENCE [LARGE SCALE GENOMIC DNA]</scope>
    <source>
        <strain evidence="8">CGMCC 1.15399</strain>
    </source>
</reference>
<dbReference type="PANTHER" id="PTHR30055:SF151">
    <property type="entry name" value="TRANSCRIPTIONAL REGULATORY PROTEIN"/>
    <property type="match status" value="1"/>
</dbReference>
<evidence type="ECO:0000259" key="6">
    <source>
        <dbReference type="PROSITE" id="PS50977"/>
    </source>
</evidence>
<evidence type="ECO:0000256" key="5">
    <source>
        <dbReference type="SAM" id="MobiDB-lite"/>
    </source>
</evidence>
<dbReference type="EMBL" id="JBHUCM010000014">
    <property type="protein sequence ID" value="MFD1538687.1"/>
    <property type="molecule type" value="Genomic_DNA"/>
</dbReference>
<keyword evidence="8" id="KW-1185">Reference proteome</keyword>
<dbReference type="InterPro" id="IPR004111">
    <property type="entry name" value="Repressor_TetR_C"/>
</dbReference>
<keyword evidence="2 4" id="KW-0238">DNA-binding</keyword>
<evidence type="ECO:0000256" key="3">
    <source>
        <dbReference type="ARBA" id="ARBA00023163"/>
    </source>
</evidence>
<evidence type="ECO:0000313" key="7">
    <source>
        <dbReference type="EMBL" id="MFD1538687.1"/>
    </source>
</evidence>
<dbReference type="Proteomes" id="UP001597097">
    <property type="component" value="Unassembled WGS sequence"/>
</dbReference>